<feature type="region of interest" description="Disordered" evidence="1">
    <location>
        <begin position="87"/>
        <end position="107"/>
    </location>
</feature>
<dbReference type="AlphaFoldDB" id="A0AAN2BJ37"/>
<sequence>MNDRNWMLNPSAIRSAKECIQLVKKELGVKLLLSHPEFIQMLHEYVELTESQELNTAYGKLVSFAGAGNVIKSLKSKEATIVEFKANGTDAAPSEQETTTPSDDEMVTYGNKQFPRWREGKEFSGLYRGQPNYT</sequence>
<dbReference type="Proteomes" id="UP001320119">
    <property type="component" value="Chromosome"/>
</dbReference>
<evidence type="ECO:0000313" key="2">
    <source>
        <dbReference type="EMBL" id="BCD96511.1"/>
    </source>
</evidence>
<evidence type="ECO:0000256" key="1">
    <source>
        <dbReference type="SAM" id="MobiDB-lite"/>
    </source>
</evidence>
<gene>
    <name evidence="2" type="ORF">MARGE09_P0711</name>
</gene>
<evidence type="ECO:0000313" key="3">
    <source>
        <dbReference type="Proteomes" id="UP001320119"/>
    </source>
</evidence>
<name>A0AAN2BJ37_9GAMM</name>
<keyword evidence="3" id="KW-1185">Reference proteome</keyword>
<dbReference type="KEGG" id="marq:MARGE09_P0711"/>
<protein>
    <submittedName>
        <fullName evidence="2">Uncharacterized protein</fullName>
    </submittedName>
</protein>
<dbReference type="RefSeq" id="WP_236986007.1">
    <property type="nucleotide sequence ID" value="NZ_AP023086.1"/>
</dbReference>
<reference evidence="2 3" key="1">
    <citation type="journal article" date="2022" name="IScience">
        <title>An ultrasensitive nanofiber-based assay for enzymatic hydrolysis and deep-sea microbial degradation of cellulose.</title>
        <authorList>
            <person name="Tsudome M."/>
            <person name="Tachioka M."/>
            <person name="Miyazaki M."/>
            <person name="Uchimura K."/>
            <person name="Tsuda M."/>
            <person name="Takaki Y."/>
            <person name="Deguchi S."/>
        </authorList>
    </citation>
    <scope>NUCLEOTIDE SEQUENCE [LARGE SCALE GENOMIC DNA]</scope>
    <source>
        <strain evidence="2 3">GE09</strain>
    </source>
</reference>
<proteinExistence type="predicted"/>
<organism evidence="2 3">
    <name type="scientific">Marinagarivorans cellulosilyticus</name>
    <dbReference type="NCBI Taxonomy" id="2721545"/>
    <lineage>
        <taxon>Bacteria</taxon>
        <taxon>Pseudomonadati</taxon>
        <taxon>Pseudomonadota</taxon>
        <taxon>Gammaproteobacteria</taxon>
        <taxon>Cellvibrionales</taxon>
        <taxon>Cellvibrionaceae</taxon>
        <taxon>Marinagarivorans</taxon>
    </lineage>
</organism>
<accession>A0AAN2BJ37</accession>
<dbReference type="EMBL" id="AP023086">
    <property type="protein sequence ID" value="BCD96511.1"/>
    <property type="molecule type" value="Genomic_DNA"/>
</dbReference>